<dbReference type="OrthoDB" id="9810718at2"/>
<reference evidence="1 2" key="1">
    <citation type="submission" date="2017-09" db="EMBL/GenBank/DDBJ databases">
        <title>Large-scale bioinformatics analysis of Bacillus genomes uncovers conserved roles of natural products in bacterial physiology.</title>
        <authorList>
            <consortium name="Agbiome Team Llc"/>
            <person name="Bleich R.M."/>
            <person name="Grubbs K.J."/>
            <person name="Santa Maria K.C."/>
            <person name="Allen S.E."/>
            <person name="Farag S."/>
            <person name="Shank E.A."/>
            <person name="Bowers A."/>
        </authorList>
    </citation>
    <scope>NUCLEOTIDE SEQUENCE [LARGE SCALE GENOMIC DNA]</scope>
    <source>
        <strain evidence="1 2">AFS010695</strain>
    </source>
</reference>
<organism evidence="1 2">
    <name type="scientific">Bacillus cereus</name>
    <dbReference type="NCBI Taxonomy" id="1396"/>
    <lineage>
        <taxon>Bacteria</taxon>
        <taxon>Bacillati</taxon>
        <taxon>Bacillota</taxon>
        <taxon>Bacilli</taxon>
        <taxon>Bacillales</taxon>
        <taxon>Bacillaceae</taxon>
        <taxon>Bacillus</taxon>
        <taxon>Bacillus cereus group</taxon>
    </lineage>
</organism>
<dbReference type="GO" id="GO:0005975">
    <property type="term" value="P:carbohydrate metabolic process"/>
    <property type="evidence" value="ECO:0007669"/>
    <property type="project" value="InterPro"/>
</dbReference>
<proteinExistence type="predicted"/>
<dbReference type="RefSeq" id="WP_098381384.1">
    <property type="nucleotide sequence ID" value="NZ_NTWE01000108.1"/>
</dbReference>
<dbReference type="AlphaFoldDB" id="A0A2A8PNM4"/>
<protein>
    <recommendedName>
        <fullName evidence="3">Poly(Glycerol-phosphate) alpha-glucosyltransferase</fullName>
    </recommendedName>
</protein>
<dbReference type="SUPFAM" id="SSF48208">
    <property type="entry name" value="Six-hairpin glycosidases"/>
    <property type="match status" value="1"/>
</dbReference>
<accession>A0A2A8PNM4</accession>
<comment type="caution">
    <text evidence="1">The sequence shown here is derived from an EMBL/GenBank/DDBJ whole genome shotgun (WGS) entry which is preliminary data.</text>
</comment>
<evidence type="ECO:0000313" key="2">
    <source>
        <dbReference type="Proteomes" id="UP000220635"/>
    </source>
</evidence>
<evidence type="ECO:0008006" key="3">
    <source>
        <dbReference type="Google" id="ProtNLM"/>
    </source>
</evidence>
<dbReference type="Proteomes" id="UP000220635">
    <property type="component" value="Unassembled WGS sequence"/>
</dbReference>
<evidence type="ECO:0000313" key="1">
    <source>
        <dbReference type="EMBL" id="PEV94499.1"/>
    </source>
</evidence>
<name>A0A2A8PNM4_BACCE</name>
<gene>
    <name evidence="1" type="ORF">CN425_27410</name>
</gene>
<dbReference type="InterPro" id="IPR008928">
    <property type="entry name" value="6-hairpin_glycosidase_sf"/>
</dbReference>
<dbReference type="EMBL" id="NTWE01000108">
    <property type="protein sequence ID" value="PEV94499.1"/>
    <property type="molecule type" value="Genomic_DNA"/>
</dbReference>
<sequence length="550" mass="65351">MTQISRSELLEKVKKRVLTSLPQGHSQKIAFVSVGFPNKRAFVWQTRHENPNRIWTKIERHIDRYYNVSPWIKIDVVDSIHTMSYEELKQQFDSLERNNYFRYGIAFDDRFEVAFLEQEINANAILKPGPNYRISQLGNVELQFDFNNLNNYIFEKYKKPFFLKAERLHSQPLHVFTTKSFLIEESSTLIDLQKRELYNGIRFINSKNEKKLLTHIVKDGGNFLANQILDEGKFVYGYFPCYDHTLTSYNTIRHFSSLYALLEVVEYTQDFSLIKKIKTSIDWGINNLSTLVEDQLFFVEQNSGEIKLGAQGMALLTLSKYMTITDSREYQEYGLQIVSAMERMIDHEGNTVHVLDAETLEIKEEFRTVYYDGEAVFGLLRLYTLIKEEHILEIAKRIFNCLIEKEYWKYHDHWLSYATNEITYYINDIDYYEFGIKNAFEHLTFIDKRETAYPTLLELMNSAHLLIEKCKIEHPELLEKYDVEKFEKIRTKRARHELTGVFLPEVAMYFKNPQRILYGFYSRHDRFRTRIDDAEHFLSGFINYLKNPCS</sequence>